<evidence type="ECO:0000256" key="2">
    <source>
        <dbReference type="ARBA" id="ARBA00022963"/>
    </source>
</evidence>
<protein>
    <submittedName>
        <fullName evidence="6">Patatin-like phospholipase family protein</fullName>
    </submittedName>
</protein>
<proteinExistence type="predicted"/>
<name>A0AB38YFA0_9GAMM</name>
<dbReference type="InterPro" id="IPR016035">
    <property type="entry name" value="Acyl_Trfase/lysoPLipase"/>
</dbReference>
<dbReference type="PANTHER" id="PTHR14226:SF76">
    <property type="entry name" value="NTE FAMILY PROTEIN RSSA"/>
    <property type="match status" value="1"/>
</dbReference>
<keyword evidence="1 4" id="KW-0378">Hydrolase</keyword>
<sequence length="317" mass="35188">MPTVALALGSGGARGMAHIGVIQWLEEHNFEIISIAGSSIGALVGGMHAAGKLDQYRDWVSGLERSNLLRMLDLSFSRSGLFKGEKVIKLLQEMTGELNIEDLAIPFTAVATDLNRERAIWLNRGPLFDAIRSSIAVPSVFTPHKHMGRWLVDGGLVDPVPVGPTMNSMADITIAVNLNHAIDELELQGETTKLKPRKRPIKKTPLEIPDEDERRWPAFSNMLDSIRGLHKGQPEQQNSMNMVDVLFRSFDIMQSQITDARLASYRPDVVINLHRSAGGFFDYDRAKELIQLGYDLTEEAVGKQLTKQQQPAPQNAE</sequence>
<dbReference type="EMBL" id="CP101717">
    <property type="protein sequence ID" value="WLD58016.1"/>
    <property type="molecule type" value="Genomic_DNA"/>
</dbReference>
<comment type="caution">
    <text evidence="4">Lacks conserved residue(s) required for the propagation of feature annotation.</text>
</comment>
<gene>
    <name evidence="6" type="ORF">NFC81_15075</name>
</gene>
<evidence type="ECO:0000259" key="5">
    <source>
        <dbReference type="PROSITE" id="PS51635"/>
    </source>
</evidence>
<evidence type="ECO:0000313" key="6">
    <source>
        <dbReference type="EMBL" id="WLD58016.1"/>
    </source>
</evidence>
<dbReference type="GO" id="GO:0016042">
    <property type="term" value="P:lipid catabolic process"/>
    <property type="evidence" value="ECO:0007669"/>
    <property type="project" value="UniProtKB-UniRule"/>
</dbReference>
<dbReference type="GO" id="GO:0016787">
    <property type="term" value="F:hydrolase activity"/>
    <property type="evidence" value="ECO:0007669"/>
    <property type="project" value="UniProtKB-UniRule"/>
</dbReference>
<evidence type="ECO:0000256" key="1">
    <source>
        <dbReference type="ARBA" id="ARBA00022801"/>
    </source>
</evidence>
<evidence type="ECO:0000256" key="3">
    <source>
        <dbReference type="ARBA" id="ARBA00023098"/>
    </source>
</evidence>
<dbReference type="PROSITE" id="PS51635">
    <property type="entry name" value="PNPLA"/>
    <property type="match status" value="1"/>
</dbReference>
<feature type="short sequence motif" description="GXSXG" evidence="4">
    <location>
        <begin position="37"/>
        <end position="41"/>
    </location>
</feature>
<feature type="short sequence motif" description="DGA/G" evidence="4">
    <location>
        <begin position="153"/>
        <end position="155"/>
    </location>
</feature>
<reference evidence="6" key="1">
    <citation type="submission" date="2022-07" db="EMBL/GenBank/DDBJ databases">
        <title>Complete genome sequence of Salinispirillum sp. LH10-3-1 capable of multiple carbohydrate inversion isolated from a soda lake.</title>
        <authorList>
            <person name="Liu J."/>
            <person name="Zhai Y."/>
            <person name="Zhang H."/>
            <person name="Yang H."/>
            <person name="Qu J."/>
            <person name="Li J."/>
        </authorList>
    </citation>
    <scope>NUCLEOTIDE SEQUENCE</scope>
    <source>
        <strain evidence="6">LH 10-3-1</strain>
    </source>
</reference>
<keyword evidence="2 4" id="KW-0442">Lipid degradation</keyword>
<feature type="active site" description="Nucleophile" evidence="4">
    <location>
        <position position="39"/>
    </location>
</feature>
<dbReference type="Gene3D" id="3.40.1090.10">
    <property type="entry name" value="Cytosolic phospholipase A2 catalytic domain"/>
    <property type="match status" value="1"/>
</dbReference>
<keyword evidence="3 4" id="KW-0443">Lipid metabolism</keyword>
<organism evidence="6">
    <name type="scientific">Salinispirillum sp. LH 10-3-1</name>
    <dbReference type="NCBI Taxonomy" id="2952525"/>
    <lineage>
        <taxon>Bacteria</taxon>
        <taxon>Pseudomonadati</taxon>
        <taxon>Pseudomonadota</taxon>
        <taxon>Gammaproteobacteria</taxon>
        <taxon>Oceanospirillales</taxon>
        <taxon>Saccharospirillaceae</taxon>
        <taxon>Salinispirillum</taxon>
    </lineage>
</organism>
<dbReference type="Pfam" id="PF01734">
    <property type="entry name" value="Patatin"/>
    <property type="match status" value="1"/>
</dbReference>
<feature type="domain" description="PNPLA" evidence="5">
    <location>
        <begin position="6"/>
        <end position="166"/>
    </location>
</feature>
<accession>A0AB38YFA0</accession>
<feature type="active site" description="Proton acceptor" evidence="4">
    <location>
        <position position="153"/>
    </location>
</feature>
<dbReference type="RefSeq" id="WP_304995300.1">
    <property type="nucleotide sequence ID" value="NZ_CP101717.1"/>
</dbReference>
<dbReference type="InterPro" id="IPR050301">
    <property type="entry name" value="NTE"/>
</dbReference>
<dbReference type="PANTHER" id="PTHR14226">
    <property type="entry name" value="NEUROPATHY TARGET ESTERASE/SWISS CHEESE D.MELANOGASTER"/>
    <property type="match status" value="1"/>
</dbReference>
<dbReference type="InterPro" id="IPR002641">
    <property type="entry name" value="PNPLA_dom"/>
</dbReference>
<evidence type="ECO:0000256" key="4">
    <source>
        <dbReference type="PROSITE-ProRule" id="PRU01161"/>
    </source>
</evidence>
<dbReference type="AlphaFoldDB" id="A0AB38YFA0"/>
<dbReference type="SUPFAM" id="SSF52151">
    <property type="entry name" value="FabD/lysophospholipase-like"/>
    <property type="match status" value="1"/>
</dbReference>